<comment type="subcellular location">
    <subcellularLocation>
        <location evidence="1">Membrane</location>
    </subcellularLocation>
</comment>
<feature type="domain" description="Glycine zipper 2TM" evidence="3">
    <location>
        <begin position="76"/>
        <end position="116"/>
    </location>
</feature>
<dbReference type="AlphaFoldDB" id="S2KNW9"/>
<dbReference type="Proteomes" id="UP000014463">
    <property type="component" value="Unassembled WGS sequence"/>
</dbReference>
<dbReference type="PATRIC" id="fig|1121939.11.peg.56"/>
<dbReference type="RefSeq" id="WP_016414514.1">
    <property type="nucleotide sequence ID" value="NZ_AUAB01000014.1"/>
</dbReference>
<keyword evidence="2" id="KW-0472">Membrane</keyword>
<dbReference type="PANTHER" id="PTHR35603">
    <property type="match status" value="1"/>
</dbReference>
<sequence>MNKSIVIGSTLAVLGLGGLAVGAYQVQTFDREPEPVYADILSVNAATRTVEAPREVCENVVVSQRAPTRDPHRIVGTAAGAIVGGLLGNQIGGGSGKKIATVAGAVGGGFAGREVQERIEAGQTTTTTQRQCHTVVDTQQQHLGYDVEYRYEGQVYSVRLDEAPQGSQVLMHEGEPQWHAGQAQAVASQG</sequence>
<dbReference type="STRING" id="1121939.L861_00365"/>
<dbReference type="GO" id="GO:0019867">
    <property type="term" value="C:outer membrane"/>
    <property type="evidence" value="ECO:0007669"/>
    <property type="project" value="InterPro"/>
</dbReference>
<proteinExistence type="predicted"/>
<evidence type="ECO:0000256" key="1">
    <source>
        <dbReference type="ARBA" id="ARBA00004370"/>
    </source>
</evidence>
<protein>
    <recommendedName>
        <fullName evidence="3">Glycine zipper 2TM domain-containing protein</fullName>
    </recommendedName>
</protein>
<keyword evidence="5" id="KW-1185">Reference proteome</keyword>
<dbReference type="InterPro" id="IPR051407">
    <property type="entry name" value="Bact_OM_lipoprot/Surf_antigen"/>
</dbReference>
<dbReference type="eggNOG" id="COG3134">
    <property type="taxonomic scope" value="Bacteria"/>
</dbReference>
<evidence type="ECO:0000313" key="4">
    <source>
        <dbReference type="EMBL" id="EPC03782.1"/>
    </source>
</evidence>
<evidence type="ECO:0000256" key="2">
    <source>
        <dbReference type="ARBA" id="ARBA00023136"/>
    </source>
</evidence>
<dbReference type="NCBIfam" id="NF008437">
    <property type="entry name" value="PRK11280.1"/>
    <property type="match status" value="1"/>
</dbReference>
<name>S2KNW9_LITA3</name>
<evidence type="ECO:0000259" key="3">
    <source>
        <dbReference type="Pfam" id="PF05433"/>
    </source>
</evidence>
<gene>
    <name evidence="4" type="ORF">L861_00365</name>
</gene>
<reference evidence="4 5" key="1">
    <citation type="journal article" date="2013" name="Genome Announc.">
        <title>Draft genome sequence of the moderately halophilic gammaproteobacterium Halomonas anticariensis FP35.</title>
        <authorList>
            <person name="Tahrioui A."/>
            <person name="Quesada E."/>
            <person name="Llamas I."/>
        </authorList>
    </citation>
    <scope>NUCLEOTIDE SEQUENCE [LARGE SCALE GENOMIC DNA]</scope>
    <source>
        <strain evidence="5">DSM 16096 / CECT 5854 / LMG 22089 / FP35</strain>
    </source>
</reference>
<accession>S2KNW9</accession>
<organism evidence="4 5">
    <name type="scientific">Litchfieldella anticariensis (strain DSM 16096 / CECT 5854 / CIP 108499 / LMG 22089 / FP35)</name>
    <name type="common">Halomonas anticariensis</name>
    <dbReference type="NCBI Taxonomy" id="1121939"/>
    <lineage>
        <taxon>Bacteria</taxon>
        <taxon>Pseudomonadati</taxon>
        <taxon>Pseudomonadota</taxon>
        <taxon>Gammaproteobacteria</taxon>
        <taxon>Oceanospirillales</taxon>
        <taxon>Halomonadaceae</taxon>
        <taxon>Litchfieldella</taxon>
    </lineage>
</organism>
<evidence type="ECO:0000313" key="5">
    <source>
        <dbReference type="Proteomes" id="UP000014463"/>
    </source>
</evidence>
<dbReference type="Pfam" id="PF05433">
    <property type="entry name" value="Rick_17kDa_Anti"/>
    <property type="match status" value="1"/>
</dbReference>
<dbReference type="OrthoDB" id="9132795at2"/>
<dbReference type="EMBL" id="ASTJ01000011">
    <property type="protein sequence ID" value="EPC03782.1"/>
    <property type="molecule type" value="Genomic_DNA"/>
</dbReference>
<comment type="caution">
    <text evidence="4">The sequence shown here is derived from an EMBL/GenBank/DDBJ whole genome shotgun (WGS) entry which is preliminary data.</text>
</comment>
<dbReference type="InterPro" id="IPR008816">
    <property type="entry name" value="Gly_zipper_2TM_dom"/>
</dbReference>
<dbReference type="PANTHER" id="PTHR35603:SF2">
    <property type="entry name" value="OUTER MEMBRANE LIPOPROTEIN"/>
    <property type="match status" value="1"/>
</dbReference>